<organism evidence="1 2">
    <name type="scientific">Dreissena polymorpha</name>
    <name type="common">Zebra mussel</name>
    <name type="synonym">Mytilus polymorpha</name>
    <dbReference type="NCBI Taxonomy" id="45954"/>
    <lineage>
        <taxon>Eukaryota</taxon>
        <taxon>Metazoa</taxon>
        <taxon>Spiralia</taxon>
        <taxon>Lophotrochozoa</taxon>
        <taxon>Mollusca</taxon>
        <taxon>Bivalvia</taxon>
        <taxon>Autobranchia</taxon>
        <taxon>Heteroconchia</taxon>
        <taxon>Euheterodonta</taxon>
        <taxon>Imparidentia</taxon>
        <taxon>Neoheterodontei</taxon>
        <taxon>Myida</taxon>
        <taxon>Dreissenoidea</taxon>
        <taxon>Dreissenidae</taxon>
        <taxon>Dreissena</taxon>
    </lineage>
</organism>
<dbReference type="EMBL" id="JAIWYP010000006">
    <property type="protein sequence ID" value="KAH3815155.1"/>
    <property type="molecule type" value="Genomic_DNA"/>
</dbReference>
<evidence type="ECO:0000313" key="2">
    <source>
        <dbReference type="Proteomes" id="UP000828390"/>
    </source>
</evidence>
<gene>
    <name evidence="1" type="ORF">DPMN_143677</name>
</gene>
<reference evidence="1" key="1">
    <citation type="journal article" date="2019" name="bioRxiv">
        <title>The Genome of the Zebra Mussel, Dreissena polymorpha: A Resource for Invasive Species Research.</title>
        <authorList>
            <person name="McCartney M.A."/>
            <person name="Auch B."/>
            <person name="Kono T."/>
            <person name="Mallez S."/>
            <person name="Zhang Y."/>
            <person name="Obille A."/>
            <person name="Becker A."/>
            <person name="Abrahante J.E."/>
            <person name="Garbe J."/>
            <person name="Badalamenti J.P."/>
            <person name="Herman A."/>
            <person name="Mangelson H."/>
            <person name="Liachko I."/>
            <person name="Sullivan S."/>
            <person name="Sone E.D."/>
            <person name="Koren S."/>
            <person name="Silverstein K.A.T."/>
            <person name="Beckman K.B."/>
            <person name="Gohl D.M."/>
        </authorList>
    </citation>
    <scope>NUCLEOTIDE SEQUENCE</scope>
    <source>
        <strain evidence="1">Duluth1</strain>
        <tissue evidence="1">Whole animal</tissue>
    </source>
</reference>
<dbReference type="Proteomes" id="UP000828390">
    <property type="component" value="Unassembled WGS sequence"/>
</dbReference>
<proteinExistence type="predicted"/>
<sequence>MEAIEEISENECSAFFGDIFYLVNIVNNEESIETVVVPTMSGVREVDHEIEEIEDERNDNEKPETVSNVIQILKFASLDQ</sequence>
<evidence type="ECO:0000313" key="1">
    <source>
        <dbReference type="EMBL" id="KAH3815155.1"/>
    </source>
</evidence>
<name>A0A9D4GDJ8_DREPO</name>
<accession>A0A9D4GDJ8</accession>
<comment type="caution">
    <text evidence="1">The sequence shown here is derived from an EMBL/GenBank/DDBJ whole genome shotgun (WGS) entry which is preliminary data.</text>
</comment>
<keyword evidence="2" id="KW-1185">Reference proteome</keyword>
<dbReference type="AlphaFoldDB" id="A0A9D4GDJ8"/>
<protein>
    <submittedName>
        <fullName evidence="1">Uncharacterized protein</fullName>
    </submittedName>
</protein>
<reference evidence="1" key="2">
    <citation type="submission" date="2020-11" db="EMBL/GenBank/DDBJ databases">
        <authorList>
            <person name="McCartney M.A."/>
            <person name="Auch B."/>
            <person name="Kono T."/>
            <person name="Mallez S."/>
            <person name="Becker A."/>
            <person name="Gohl D.M."/>
            <person name="Silverstein K.A.T."/>
            <person name="Koren S."/>
            <person name="Bechman K.B."/>
            <person name="Herman A."/>
            <person name="Abrahante J.E."/>
            <person name="Garbe J."/>
        </authorList>
    </citation>
    <scope>NUCLEOTIDE SEQUENCE</scope>
    <source>
        <strain evidence="1">Duluth1</strain>
        <tissue evidence="1">Whole animal</tissue>
    </source>
</reference>